<name>A0A368FNB4_ANCCA</name>
<organism evidence="1 2">
    <name type="scientific">Ancylostoma caninum</name>
    <name type="common">Dog hookworm</name>
    <dbReference type="NCBI Taxonomy" id="29170"/>
    <lineage>
        <taxon>Eukaryota</taxon>
        <taxon>Metazoa</taxon>
        <taxon>Ecdysozoa</taxon>
        <taxon>Nematoda</taxon>
        <taxon>Chromadorea</taxon>
        <taxon>Rhabditida</taxon>
        <taxon>Rhabditina</taxon>
        <taxon>Rhabditomorpha</taxon>
        <taxon>Strongyloidea</taxon>
        <taxon>Ancylostomatidae</taxon>
        <taxon>Ancylostomatinae</taxon>
        <taxon>Ancylostoma</taxon>
    </lineage>
</organism>
<protein>
    <submittedName>
        <fullName evidence="1">Uncharacterized protein</fullName>
    </submittedName>
</protein>
<comment type="caution">
    <text evidence="1">The sequence shown here is derived from an EMBL/GenBank/DDBJ whole genome shotgun (WGS) entry which is preliminary data.</text>
</comment>
<dbReference type="EMBL" id="JOJR01001245">
    <property type="protein sequence ID" value="RCN31677.1"/>
    <property type="molecule type" value="Genomic_DNA"/>
</dbReference>
<accession>A0A368FNB4</accession>
<gene>
    <name evidence="1" type="ORF">ANCCAN_22539</name>
</gene>
<evidence type="ECO:0000313" key="2">
    <source>
        <dbReference type="Proteomes" id="UP000252519"/>
    </source>
</evidence>
<evidence type="ECO:0000313" key="1">
    <source>
        <dbReference type="EMBL" id="RCN31677.1"/>
    </source>
</evidence>
<keyword evidence="2" id="KW-1185">Reference proteome</keyword>
<reference evidence="1 2" key="1">
    <citation type="submission" date="2014-10" db="EMBL/GenBank/DDBJ databases">
        <title>Draft genome of the hookworm Ancylostoma caninum.</title>
        <authorList>
            <person name="Mitreva M."/>
        </authorList>
    </citation>
    <scope>NUCLEOTIDE SEQUENCE [LARGE SCALE GENOMIC DNA]</scope>
    <source>
        <strain evidence="1 2">Baltimore</strain>
    </source>
</reference>
<proteinExistence type="predicted"/>
<dbReference type="AlphaFoldDB" id="A0A368FNB4"/>
<sequence>MHIPGQYELQQLLVRDLLTHSSLFSTRRWHPSHTPTWNLHLVAQRRMLRGGPQIFLKLQFLLLTFYI</sequence>
<dbReference type="Proteomes" id="UP000252519">
    <property type="component" value="Unassembled WGS sequence"/>
</dbReference>